<dbReference type="EMBL" id="JARJCM010000123">
    <property type="protein sequence ID" value="KAJ7027540.1"/>
    <property type="molecule type" value="Genomic_DNA"/>
</dbReference>
<evidence type="ECO:0000313" key="2">
    <source>
        <dbReference type="Proteomes" id="UP001218188"/>
    </source>
</evidence>
<gene>
    <name evidence="1" type="ORF">C8F04DRAFT_1122331</name>
</gene>
<comment type="caution">
    <text evidence="1">The sequence shown here is derived from an EMBL/GenBank/DDBJ whole genome shotgun (WGS) entry which is preliminary data.</text>
</comment>
<sequence length="162" mass="18335">MLSILLCGSKTLCLGSRGFFSAAVSLPVRRPRRFWDFHVPEGAWNYRPRHNKPWTCNWRRWPYSAAAFELQPLETTLAARYALSDAPLTPVMFDFCSTVFACASTGKYYLCYGWPWPSAPRTPPKLPPRVYAFEGVRQVIAPCSGPQSQNGQRQHTRSFGGS</sequence>
<name>A0AAD6SHE4_9AGAR</name>
<accession>A0AAD6SHE4</accession>
<organism evidence="1 2">
    <name type="scientific">Mycena alexandri</name>
    <dbReference type="NCBI Taxonomy" id="1745969"/>
    <lineage>
        <taxon>Eukaryota</taxon>
        <taxon>Fungi</taxon>
        <taxon>Dikarya</taxon>
        <taxon>Basidiomycota</taxon>
        <taxon>Agaricomycotina</taxon>
        <taxon>Agaricomycetes</taxon>
        <taxon>Agaricomycetidae</taxon>
        <taxon>Agaricales</taxon>
        <taxon>Marasmiineae</taxon>
        <taxon>Mycenaceae</taxon>
        <taxon>Mycena</taxon>
    </lineage>
</organism>
<protein>
    <submittedName>
        <fullName evidence="1">Uncharacterized protein</fullName>
    </submittedName>
</protein>
<dbReference type="AlphaFoldDB" id="A0AAD6SHE4"/>
<reference evidence="1" key="1">
    <citation type="submission" date="2023-03" db="EMBL/GenBank/DDBJ databases">
        <title>Massive genome expansion in bonnet fungi (Mycena s.s.) driven by repeated elements and novel gene families across ecological guilds.</title>
        <authorList>
            <consortium name="Lawrence Berkeley National Laboratory"/>
            <person name="Harder C.B."/>
            <person name="Miyauchi S."/>
            <person name="Viragh M."/>
            <person name="Kuo A."/>
            <person name="Thoen E."/>
            <person name="Andreopoulos B."/>
            <person name="Lu D."/>
            <person name="Skrede I."/>
            <person name="Drula E."/>
            <person name="Henrissat B."/>
            <person name="Morin E."/>
            <person name="Kohler A."/>
            <person name="Barry K."/>
            <person name="LaButti K."/>
            <person name="Morin E."/>
            <person name="Salamov A."/>
            <person name="Lipzen A."/>
            <person name="Mereny Z."/>
            <person name="Hegedus B."/>
            <person name="Baldrian P."/>
            <person name="Stursova M."/>
            <person name="Weitz H."/>
            <person name="Taylor A."/>
            <person name="Grigoriev I.V."/>
            <person name="Nagy L.G."/>
            <person name="Martin F."/>
            <person name="Kauserud H."/>
        </authorList>
    </citation>
    <scope>NUCLEOTIDE SEQUENCE</scope>
    <source>
        <strain evidence="1">CBHHK200</strain>
    </source>
</reference>
<dbReference type="Proteomes" id="UP001218188">
    <property type="component" value="Unassembled WGS sequence"/>
</dbReference>
<proteinExistence type="predicted"/>
<keyword evidence="2" id="KW-1185">Reference proteome</keyword>
<evidence type="ECO:0000313" key="1">
    <source>
        <dbReference type="EMBL" id="KAJ7027540.1"/>
    </source>
</evidence>